<accession>A0A543IUJ5</accession>
<gene>
    <name evidence="2" type="ORF">FHX40_0913</name>
</gene>
<dbReference type="OrthoDB" id="2570531at2"/>
<dbReference type="GO" id="GO:0016740">
    <property type="term" value="F:transferase activity"/>
    <property type="evidence" value="ECO:0007669"/>
    <property type="project" value="UniProtKB-KW"/>
</dbReference>
<dbReference type="SUPFAM" id="SSF56112">
    <property type="entry name" value="Protein kinase-like (PK-like)"/>
    <property type="match status" value="1"/>
</dbReference>
<dbReference type="EMBL" id="VFPQ01000001">
    <property type="protein sequence ID" value="TQM74246.1"/>
    <property type="molecule type" value="Genomic_DNA"/>
</dbReference>
<keyword evidence="2" id="KW-0808">Transferase</keyword>
<sequence length="305" mass="32518">MHATGSAYSACVNAWARLPDEVRNAITHRFGPITDVTPMPTGLTAGTSVRLDTPRGLLFVKALPDDAASAPLYRREARVSPALPDVVPSPQLRWGGHHAGWITLVFDHIEPARQVDIGPEAPDAAAVVDLVRLLGEALAPNPAEGLPSVADNVRFLISRADRLLAARPDDLDGYAMLAAARAQLDEDGLGGDVLLHTDIHEGNLIAGADRLYLVDWGLAAVGAAWVEVALLIPRLILAGHSPEQAERLVEGIPAWKAAPPAAVNGLAAVWSLFREFVARYGPQPIRASRARAAAAGRAWLKYRMA</sequence>
<dbReference type="InterPro" id="IPR002575">
    <property type="entry name" value="Aminoglycoside_PTrfase"/>
</dbReference>
<evidence type="ECO:0000313" key="3">
    <source>
        <dbReference type="Proteomes" id="UP000319213"/>
    </source>
</evidence>
<name>A0A543IUJ5_9ACTN</name>
<dbReference type="AlphaFoldDB" id="A0A543IUJ5"/>
<reference evidence="2 3" key="1">
    <citation type="submission" date="2019-06" db="EMBL/GenBank/DDBJ databases">
        <title>Sequencing the genomes of 1000 actinobacteria strains.</title>
        <authorList>
            <person name="Klenk H.-P."/>
        </authorList>
    </citation>
    <scope>NUCLEOTIDE SEQUENCE [LARGE SCALE GENOMIC DNA]</scope>
    <source>
        <strain evidence="2 3">DSM 43186</strain>
    </source>
</reference>
<dbReference type="Pfam" id="PF01636">
    <property type="entry name" value="APH"/>
    <property type="match status" value="1"/>
</dbReference>
<keyword evidence="3" id="KW-1185">Reference proteome</keyword>
<dbReference type="Gene3D" id="3.90.1200.10">
    <property type="match status" value="1"/>
</dbReference>
<dbReference type="Proteomes" id="UP000319213">
    <property type="component" value="Unassembled WGS sequence"/>
</dbReference>
<organism evidence="2 3">
    <name type="scientific">Thermopolyspora flexuosa</name>
    <dbReference type="NCBI Taxonomy" id="103836"/>
    <lineage>
        <taxon>Bacteria</taxon>
        <taxon>Bacillati</taxon>
        <taxon>Actinomycetota</taxon>
        <taxon>Actinomycetes</taxon>
        <taxon>Streptosporangiales</taxon>
        <taxon>Streptosporangiaceae</taxon>
        <taxon>Thermopolyspora</taxon>
    </lineage>
</organism>
<protein>
    <submittedName>
        <fullName evidence="2">Phosphotransferase family enzyme</fullName>
    </submittedName>
</protein>
<feature type="domain" description="Aminoglycoside phosphotransferase" evidence="1">
    <location>
        <begin position="49"/>
        <end position="252"/>
    </location>
</feature>
<evidence type="ECO:0000259" key="1">
    <source>
        <dbReference type="Pfam" id="PF01636"/>
    </source>
</evidence>
<comment type="caution">
    <text evidence="2">The sequence shown here is derived from an EMBL/GenBank/DDBJ whole genome shotgun (WGS) entry which is preliminary data.</text>
</comment>
<proteinExistence type="predicted"/>
<evidence type="ECO:0000313" key="2">
    <source>
        <dbReference type="EMBL" id="TQM74246.1"/>
    </source>
</evidence>
<dbReference type="InterPro" id="IPR011009">
    <property type="entry name" value="Kinase-like_dom_sf"/>
</dbReference>